<keyword evidence="4" id="KW-1185">Reference proteome</keyword>
<organism evidence="3 4">
    <name type="scientific">Serratia ficaria</name>
    <dbReference type="NCBI Taxonomy" id="61651"/>
    <lineage>
        <taxon>Bacteria</taxon>
        <taxon>Pseudomonadati</taxon>
        <taxon>Pseudomonadota</taxon>
        <taxon>Gammaproteobacteria</taxon>
        <taxon>Enterobacterales</taxon>
        <taxon>Yersiniaceae</taxon>
        <taxon>Serratia</taxon>
    </lineage>
</organism>
<evidence type="ECO:0000313" key="4">
    <source>
        <dbReference type="Proteomes" id="UP000215134"/>
    </source>
</evidence>
<dbReference type="PANTHER" id="PTHR42912">
    <property type="entry name" value="METHYLTRANSFERASE"/>
    <property type="match status" value="1"/>
</dbReference>
<evidence type="ECO:0000259" key="2">
    <source>
        <dbReference type="Pfam" id="PF13649"/>
    </source>
</evidence>
<keyword evidence="3" id="KW-0689">Ribosomal protein</keyword>
<dbReference type="InterPro" id="IPR029063">
    <property type="entry name" value="SAM-dependent_MTases_sf"/>
</dbReference>
<dbReference type="KEGG" id="sfj:SAMEA4384070_2573"/>
<dbReference type="GO" id="GO:0032259">
    <property type="term" value="P:methylation"/>
    <property type="evidence" value="ECO:0007669"/>
    <property type="project" value="UniProtKB-KW"/>
</dbReference>
<sequence length="254" mass="28589">MVDRNNPMSENNHEPQFDSLAPLYEDMANWPFRKEIEIPAVLTRLGDLCGLRILDFGCGSGHYSRLLKAKGAERVVGYDVAGGMLHYALEREAQERRGIEYASDLRGFESQFDLVLGVYVLPYAATREQLSAMVRSMVALLRPGGRLLTLPLNPAYAPQADYYAPYGFRLTTATPHQEGSEVHLHLPVGDRHVDITAWYWSRETLTRTLQQSGLSEIQWHAPHPPNPASASPSLDAYLQRPHTMLVDSYYHGSH</sequence>
<proteinExistence type="predicted"/>
<keyword evidence="1" id="KW-0949">S-adenosyl-L-methionine</keyword>
<accession>A0A240C3U0</accession>
<dbReference type="Pfam" id="PF13649">
    <property type="entry name" value="Methyltransf_25"/>
    <property type="match status" value="1"/>
</dbReference>
<dbReference type="AlphaFoldDB" id="A0A240C3U0"/>
<protein>
    <submittedName>
        <fullName evidence="3">Ribosomal protein L11 methylase</fullName>
    </submittedName>
</protein>
<keyword evidence="3" id="KW-0808">Transferase</keyword>
<dbReference type="Proteomes" id="UP000215134">
    <property type="component" value="Chromosome 1"/>
</dbReference>
<dbReference type="GO" id="GO:0008168">
    <property type="term" value="F:methyltransferase activity"/>
    <property type="evidence" value="ECO:0007669"/>
    <property type="project" value="UniProtKB-KW"/>
</dbReference>
<gene>
    <name evidence="3" type="ORF">SAMEA4384070_02573</name>
</gene>
<name>A0A240C3U0_SERFI</name>
<dbReference type="STRING" id="1411141.GCA_001590885_00790"/>
<keyword evidence="3" id="KW-0687">Ribonucleoprotein</keyword>
<keyword evidence="3" id="KW-0489">Methyltransferase</keyword>
<dbReference type="PANTHER" id="PTHR42912:SF93">
    <property type="entry name" value="N6-ADENOSINE-METHYLTRANSFERASE TMT1A"/>
    <property type="match status" value="1"/>
</dbReference>
<dbReference type="CDD" id="cd02440">
    <property type="entry name" value="AdoMet_MTases"/>
    <property type="match status" value="1"/>
</dbReference>
<dbReference type="InterPro" id="IPR041698">
    <property type="entry name" value="Methyltransf_25"/>
</dbReference>
<evidence type="ECO:0000256" key="1">
    <source>
        <dbReference type="ARBA" id="ARBA00022691"/>
    </source>
</evidence>
<dbReference type="GO" id="GO:0005840">
    <property type="term" value="C:ribosome"/>
    <property type="evidence" value="ECO:0007669"/>
    <property type="project" value="UniProtKB-KW"/>
</dbReference>
<evidence type="ECO:0000313" key="3">
    <source>
        <dbReference type="EMBL" id="SNW01816.1"/>
    </source>
</evidence>
<reference evidence="3 4" key="1">
    <citation type="submission" date="2017-06" db="EMBL/GenBank/DDBJ databases">
        <authorList>
            <consortium name="Pathogen Informatics"/>
        </authorList>
    </citation>
    <scope>NUCLEOTIDE SEQUENCE [LARGE SCALE GENOMIC DNA]</scope>
    <source>
        <strain evidence="3 4">NCTC12148</strain>
    </source>
</reference>
<feature type="domain" description="Methyltransferase" evidence="2">
    <location>
        <begin position="53"/>
        <end position="145"/>
    </location>
</feature>
<dbReference type="EMBL" id="LT906479">
    <property type="protein sequence ID" value="SNW01816.1"/>
    <property type="molecule type" value="Genomic_DNA"/>
</dbReference>
<dbReference type="SUPFAM" id="SSF53335">
    <property type="entry name" value="S-adenosyl-L-methionine-dependent methyltransferases"/>
    <property type="match status" value="1"/>
</dbReference>
<dbReference type="InterPro" id="IPR050508">
    <property type="entry name" value="Methyltransf_Superfamily"/>
</dbReference>
<dbReference type="Gene3D" id="3.40.50.150">
    <property type="entry name" value="Vaccinia Virus protein VP39"/>
    <property type="match status" value="1"/>
</dbReference>